<name>A0ABU5IC92_9BURK</name>
<organism evidence="3 4">
    <name type="scientific">Azohydromonas lata</name>
    <dbReference type="NCBI Taxonomy" id="45677"/>
    <lineage>
        <taxon>Bacteria</taxon>
        <taxon>Pseudomonadati</taxon>
        <taxon>Pseudomonadota</taxon>
        <taxon>Betaproteobacteria</taxon>
        <taxon>Burkholderiales</taxon>
        <taxon>Sphaerotilaceae</taxon>
        <taxon>Azohydromonas</taxon>
    </lineage>
</organism>
<gene>
    <name evidence="3" type="ORF">SM757_06410</name>
</gene>
<dbReference type="NCBIfam" id="NF047864">
    <property type="entry name" value="CBU_0592_membra"/>
    <property type="match status" value="1"/>
</dbReference>
<evidence type="ECO:0000259" key="2">
    <source>
        <dbReference type="Pfam" id="PF26604"/>
    </source>
</evidence>
<feature type="transmembrane region" description="Helical" evidence="1">
    <location>
        <begin position="61"/>
        <end position="78"/>
    </location>
</feature>
<feature type="domain" description="CBU-0592-like" evidence="2">
    <location>
        <begin position="8"/>
        <end position="80"/>
    </location>
</feature>
<keyword evidence="4" id="KW-1185">Reference proteome</keyword>
<protein>
    <recommendedName>
        <fullName evidence="2">CBU-0592-like domain-containing protein</fullName>
    </recommendedName>
</protein>
<keyword evidence="1" id="KW-1133">Transmembrane helix</keyword>
<dbReference type="Pfam" id="PF26604">
    <property type="entry name" value="CBU_0592"/>
    <property type="match status" value="1"/>
</dbReference>
<keyword evidence="1" id="KW-0472">Membrane</keyword>
<feature type="transmembrane region" description="Helical" evidence="1">
    <location>
        <begin position="6"/>
        <end position="25"/>
    </location>
</feature>
<sequence length="94" mass="10282">MISLGLLDLVGLVGVVAYVAAHFCVQLLHRPPASHMVVVLNVVGPTCILISLAGSFNLASFLTQCFWLGLTLLGWWRYRRGQRRQADGESSASR</sequence>
<dbReference type="RefSeq" id="WP_066342485.1">
    <property type="nucleotide sequence ID" value="NZ_JAXOJX010000006.1"/>
</dbReference>
<accession>A0ABU5IC92</accession>
<evidence type="ECO:0000256" key="1">
    <source>
        <dbReference type="SAM" id="Phobius"/>
    </source>
</evidence>
<dbReference type="EMBL" id="JAXOJX010000006">
    <property type="protein sequence ID" value="MDZ5456201.1"/>
    <property type="molecule type" value="Genomic_DNA"/>
</dbReference>
<evidence type="ECO:0000313" key="3">
    <source>
        <dbReference type="EMBL" id="MDZ5456201.1"/>
    </source>
</evidence>
<proteinExistence type="predicted"/>
<feature type="transmembrane region" description="Helical" evidence="1">
    <location>
        <begin position="37"/>
        <end position="55"/>
    </location>
</feature>
<evidence type="ECO:0000313" key="4">
    <source>
        <dbReference type="Proteomes" id="UP001293718"/>
    </source>
</evidence>
<dbReference type="Proteomes" id="UP001293718">
    <property type="component" value="Unassembled WGS sequence"/>
</dbReference>
<dbReference type="InterPro" id="IPR058058">
    <property type="entry name" value="CBU_0592-like"/>
</dbReference>
<comment type="caution">
    <text evidence="3">The sequence shown here is derived from an EMBL/GenBank/DDBJ whole genome shotgun (WGS) entry which is preliminary data.</text>
</comment>
<keyword evidence="1" id="KW-0812">Transmembrane</keyword>
<reference evidence="3 4" key="1">
    <citation type="submission" date="2023-11" db="EMBL/GenBank/DDBJ databases">
        <title>Draft genome of Azohydromonas lata strain H1 (DSM1123), a polyhydroxyalkanoate producer.</title>
        <authorList>
            <person name="Traversa D."/>
            <person name="D'Addabbo P."/>
            <person name="Pazzani C."/>
            <person name="Manzari C."/>
            <person name="Chiara M."/>
            <person name="Scrascia M."/>
        </authorList>
    </citation>
    <scope>NUCLEOTIDE SEQUENCE [LARGE SCALE GENOMIC DNA]</scope>
    <source>
        <strain evidence="3 4">H1</strain>
    </source>
</reference>